<name>A0A1G2MUL2_9BACT</name>
<dbReference type="EMBL" id="MHRQ01000002">
    <property type="protein sequence ID" value="OHA27434.1"/>
    <property type="molecule type" value="Genomic_DNA"/>
</dbReference>
<evidence type="ECO:0000313" key="6">
    <source>
        <dbReference type="Proteomes" id="UP000177565"/>
    </source>
</evidence>
<evidence type="ECO:0000256" key="2">
    <source>
        <dbReference type="ARBA" id="ARBA00022884"/>
    </source>
</evidence>
<dbReference type="GO" id="GO:0070929">
    <property type="term" value="P:trans-translation"/>
    <property type="evidence" value="ECO:0007669"/>
    <property type="project" value="UniProtKB-UniRule"/>
</dbReference>
<dbReference type="STRING" id="1802312.A3C06_00280"/>
<dbReference type="AlphaFoldDB" id="A0A1G2MUL2"/>
<comment type="caution">
    <text evidence="5">The sequence shown here is derived from an EMBL/GenBank/DDBJ whole genome shotgun (WGS) entry which is preliminary data.</text>
</comment>
<dbReference type="Proteomes" id="UP000177565">
    <property type="component" value="Unassembled WGS sequence"/>
</dbReference>
<dbReference type="PANTHER" id="PTHR30308:SF2">
    <property type="entry name" value="SSRA-BINDING PROTEIN"/>
    <property type="match status" value="1"/>
</dbReference>
<gene>
    <name evidence="3" type="primary">smpB</name>
    <name evidence="5" type="ORF">A3C06_00280</name>
</gene>
<sequence length="149" mass="16732">MATLATNRKAGFNYELTEKFEAGIELLGHEVKAVRAGKATLEGSHVTVRGNEVFLLSATIAPYQPGNTPKDYSPTRNRRLLLTKKEIAELAGTEHKKGLTIVPVSMYNKDGKIKVEIAIARGKKKFDKRETLKKRDDEREMQRTLKSSF</sequence>
<evidence type="ECO:0000313" key="5">
    <source>
        <dbReference type="EMBL" id="OHA27434.1"/>
    </source>
</evidence>
<dbReference type="InterPro" id="IPR023620">
    <property type="entry name" value="SmpB"/>
</dbReference>
<dbReference type="PROSITE" id="PS01317">
    <property type="entry name" value="SSRP"/>
    <property type="match status" value="1"/>
</dbReference>
<proteinExistence type="inferred from homology"/>
<dbReference type="CDD" id="cd09294">
    <property type="entry name" value="SmpB"/>
    <property type="match status" value="1"/>
</dbReference>
<dbReference type="GO" id="GO:0003723">
    <property type="term" value="F:RNA binding"/>
    <property type="evidence" value="ECO:0007669"/>
    <property type="project" value="UniProtKB-UniRule"/>
</dbReference>
<dbReference type="NCBIfam" id="NF003843">
    <property type="entry name" value="PRK05422.1"/>
    <property type="match status" value="1"/>
</dbReference>
<evidence type="ECO:0000256" key="4">
    <source>
        <dbReference type="SAM" id="MobiDB-lite"/>
    </source>
</evidence>
<comment type="function">
    <text evidence="3">Required for rescue of stalled ribosomes mediated by trans-translation. Binds to transfer-messenger RNA (tmRNA), required for stable association of tmRNA with ribosomes. tmRNA and SmpB together mimic tRNA shape, replacing the anticodon stem-loop with SmpB. tmRNA is encoded by the ssrA gene; the 2 termini fold to resemble tRNA(Ala) and it encodes a 'tag peptide', a short internal open reading frame. During trans-translation Ala-aminoacylated tmRNA acts like a tRNA, entering the A-site of stalled ribosomes, displacing the stalled mRNA. The ribosome then switches to translate the ORF on the tmRNA; the nascent peptide is terminated with the 'tag peptide' encoded by the tmRNA and targeted for degradation. The ribosome is freed to recommence translation, which seems to be the essential function of trans-translation.</text>
</comment>
<dbReference type="InterPro" id="IPR000037">
    <property type="entry name" value="SsrA-bd_prot"/>
</dbReference>
<protein>
    <recommendedName>
        <fullName evidence="3">SsrA-binding protein</fullName>
    </recommendedName>
    <alternativeName>
        <fullName evidence="3">Small protein B</fullName>
    </alternativeName>
</protein>
<dbReference type="NCBIfam" id="TIGR00086">
    <property type="entry name" value="smpB"/>
    <property type="match status" value="1"/>
</dbReference>
<feature type="compositionally biased region" description="Basic and acidic residues" evidence="4">
    <location>
        <begin position="128"/>
        <end position="143"/>
    </location>
</feature>
<keyword evidence="2 3" id="KW-0694">RNA-binding</keyword>
<dbReference type="GO" id="GO:0005829">
    <property type="term" value="C:cytosol"/>
    <property type="evidence" value="ECO:0007669"/>
    <property type="project" value="TreeGrafter"/>
</dbReference>
<dbReference type="InterPro" id="IPR020081">
    <property type="entry name" value="SsrA-bd_prot_CS"/>
</dbReference>
<comment type="subcellular location">
    <subcellularLocation>
        <location evidence="3">Cytoplasm</location>
    </subcellularLocation>
    <text evidence="3">The tmRNA-SmpB complex associates with stalled 70S ribosomes.</text>
</comment>
<feature type="region of interest" description="Disordered" evidence="4">
    <location>
        <begin position="128"/>
        <end position="149"/>
    </location>
</feature>
<dbReference type="PANTHER" id="PTHR30308">
    <property type="entry name" value="TMRNA-BINDING COMPONENT OF TRANS-TRANSLATION TAGGING COMPLEX"/>
    <property type="match status" value="1"/>
</dbReference>
<evidence type="ECO:0000256" key="1">
    <source>
        <dbReference type="ARBA" id="ARBA00022490"/>
    </source>
</evidence>
<dbReference type="HAMAP" id="MF_00023">
    <property type="entry name" value="SmpB"/>
    <property type="match status" value="1"/>
</dbReference>
<dbReference type="GO" id="GO:0070930">
    <property type="term" value="P:trans-translation-dependent protein tagging"/>
    <property type="evidence" value="ECO:0007669"/>
    <property type="project" value="TreeGrafter"/>
</dbReference>
<keyword evidence="1 3" id="KW-0963">Cytoplasm</keyword>
<dbReference type="Gene3D" id="2.40.280.10">
    <property type="match status" value="1"/>
</dbReference>
<dbReference type="Pfam" id="PF01668">
    <property type="entry name" value="SmpB"/>
    <property type="match status" value="1"/>
</dbReference>
<dbReference type="SUPFAM" id="SSF74982">
    <property type="entry name" value="Small protein B (SmpB)"/>
    <property type="match status" value="1"/>
</dbReference>
<accession>A0A1G2MUL2</accession>
<organism evidence="5 6">
    <name type="scientific">Candidatus Taylorbacteria bacterium RIFCSPHIGHO2_02_FULL_46_13</name>
    <dbReference type="NCBI Taxonomy" id="1802312"/>
    <lineage>
        <taxon>Bacteria</taxon>
        <taxon>Candidatus Tayloriibacteriota</taxon>
    </lineage>
</organism>
<reference evidence="5 6" key="1">
    <citation type="journal article" date="2016" name="Nat. Commun.">
        <title>Thousands of microbial genomes shed light on interconnected biogeochemical processes in an aquifer system.</title>
        <authorList>
            <person name="Anantharaman K."/>
            <person name="Brown C.T."/>
            <person name="Hug L.A."/>
            <person name="Sharon I."/>
            <person name="Castelle C.J."/>
            <person name="Probst A.J."/>
            <person name="Thomas B.C."/>
            <person name="Singh A."/>
            <person name="Wilkins M.J."/>
            <person name="Karaoz U."/>
            <person name="Brodie E.L."/>
            <person name="Williams K.H."/>
            <person name="Hubbard S.S."/>
            <person name="Banfield J.F."/>
        </authorList>
    </citation>
    <scope>NUCLEOTIDE SEQUENCE [LARGE SCALE GENOMIC DNA]</scope>
</reference>
<evidence type="ECO:0000256" key="3">
    <source>
        <dbReference type="HAMAP-Rule" id="MF_00023"/>
    </source>
</evidence>
<comment type="similarity">
    <text evidence="3">Belongs to the SmpB family.</text>
</comment>